<name>A0A3M7HRW3_HORWE</name>
<proteinExistence type="predicted"/>
<comment type="caution">
    <text evidence="2">The sequence shown here is derived from an EMBL/GenBank/DDBJ whole genome shotgun (WGS) entry which is preliminary data.</text>
</comment>
<dbReference type="Proteomes" id="UP000281468">
    <property type="component" value="Unassembled WGS sequence"/>
</dbReference>
<organism evidence="2 3">
    <name type="scientific">Hortaea werneckii</name>
    <name type="common">Black yeast</name>
    <name type="synonym">Cladosporium werneckii</name>
    <dbReference type="NCBI Taxonomy" id="91943"/>
    <lineage>
        <taxon>Eukaryota</taxon>
        <taxon>Fungi</taxon>
        <taxon>Dikarya</taxon>
        <taxon>Ascomycota</taxon>
        <taxon>Pezizomycotina</taxon>
        <taxon>Dothideomycetes</taxon>
        <taxon>Dothideomycetidae</taxon>
        <taxon>Mycosphaerellales</taxon>
        <taxon>Teratosphaeriaceae</taxon>
        <taxon>Hortaea</taxon>
    </lineage>
</organism>
<evidence type="ECO:0000256" key="1">
    <source>
        <dbReference type="SAM" id="MobiDB-lite"/>
    </source>
</evidence>
<reference evidence="2 3" key="1">
    <citation type="journal article" date="2018" name="BMC Genomics">
        <title>Genomic evidence for intraspecific hybridization in a clonal and extremely halotolerant yeast.</title>
        <authorList>
            <person name="Gostincar C."/>
            <person name="Stajich J.E."/>
            <person name="Zupancic J."/>
            <person name="Zalar P."/>
            <person name="Gunde-Cimerman N."/>
        </authorList>
    </citation>
    <scope>NUCLEOTIDE SEQUENCE [LARGE SCALE GENOMIC DNA]</scope>
    <source>
        <strain evidence="2 3">EXF-171</strain>
    </source>
</reference>
<sequence>MAPTMPSLTPIRVRGKRTAAKDEKWNAGKKRKASRLHPSSHWAAADDTSYPPTRKRKRRTRTLAFVEELPTEILQDIFYFSGNLNLALASTSLQSQLSSKHVYLAHTTRLLQPLLGNKSTEVEEDSDVAAASRLLSCRFFTWDFFKSWLAQTPSSDADKHASEQSRSAEEYLAIWQAQQPSSKLLPPLKILHGPWTRDKVEFLALMAVTEPDLPSLSPIHGEAAYLGLTQAVAERSLDAVAQLLRFKPSVDTEMLRKAVIDNVFDRDVVLKLADYAVQRQQESISSQAGLSSVNDMSAVDFLDPALWAWAERTRNNDDNNGEWLSELLKDKSRQVQPQTRSAQQPADDVANL</sequence>
<evidence type="ECO:0000313" key="3">
    <source>
        <dbReference type="Proteomes" id="UP000281468"/>
    </source>
</evidence>
<accession>A0A3M7HRW3</accession>
<feature type="compositionally biased region" description="Polar residues" evidence="1">
    <location>
        <begin position="334"/>
        <end position="344"/>
    </location>
</feature>
<feature type="region of interest" description="Disordered" evidence="1">
    <location>
        <begin position="1"/>
        <end position="57"/>
    </location>
</feature>
<gene>
    <name evidence="2" type="ORF">D0862_01545</name>
</gene>
<evidence type="ECO:0008006" key="4">
    <source>
        <dbReference type="Google" id="ProtNLM"/>
    </source>
</evidence>
<dbReference type="AlphaFoldDB" id="A0A3M7HRW3"/>
<protein>
    <recommendedName>
        <fullName evidence="4">F-box domain-containing protein</fullName>
    </recommendedName>
</protein>
<dbReference type="EMBL" id="QWIQ01000024">
    <property type="protein sequence ID" value="RMZ15775.1"/>
    <property type="molecule type" value="Genomic_DNA"/>
</dbReference>
<feature type="region of interest" description="Disordered" evidence="1">
    <location>
        <begin position="330"/>
        <end position="352"/>
    </location>
</feature>
<evidence type="ECO:0000313" key="2">
    <source>
        <dbReference type="EMBL" id="RMZ15775.1"/>
    </source>
</evidence>